<accession>A0A6L9TX47</accession>
<evidence type="ECO:0000256" key="7">
    <source>
        <dbReference type="SAM" id="Phobius"/>
    </source>
</evidence>
<dbReference type="PANTHER" id="PTHR33567:SF3">
    <property type="entry name" value="CHROMATE ION TRANSPORTER (EUROFUNG)"/>
    <property type="match status" value="1"/>
</dbReference>
<evidence type="ECO:0000256" key="2">
    <source>
        <dbReference type="ARBA" id="ARBA00005262"/>
    </source>
</evidence>
<feature type="transmembrane region" description="Helical" evidence="7">
    <location>
        <begin position="400"/>
        <end position="425"/>
    </location>
</feature>
<dbReference type="PANTHER" id="PTHR33567">
    <property type="entry name" value="CHROMATE ION TRANSPORTER (EUROFUNG)"/>
    <property type="match status" value="1"/>
</dbReference>
<evidence type="ECO:0000313" key="8">
    <source>
        <dbReference type="EMBL" id="NEI68115.1"/>
    </source>
</evidence>
<dbReference type="GO" id="GO:0005886">
    <property type="term" value="C:plasma membrane"/>
    <property type="evidence" value="ECO:0007669"/>
    <property type="project" value="UniProtKB-SubCell"/>
</dbReference>
<name>A0A6L9TX47_9HYPH</name>
<evidence type="ECO:0000313" key="9">
    <source>
        <dbReference type="Proteomes" id="UP000483035"/>
    </source>
</evidence>
<dbReference type="PIRSF" id="PIRSF004810">
    <property type="entry name" value="ChrA"/>
    <property type="match status" value="1"/>
</dbReference>
<evidence type="ECO:0000256" key="1">
    <source>
        <dbReference type="ARBA" id="ARBA00004651"/>
    </source>
</evidence>
<comment type="caution">
    <text evidence="8">The sequence shown here is derived from an EMBL/GenBank/DDBJ whole genome shotgun (WGS) entry which is preliminary data.</text>
</comment>
<feature type="transmembrane region" description="Helical" evidence="7">
    <location>
        <begin position="244"/>
        <end position="264"/>
    </location>
</feature>
<sequence length="501" mass="53979">MSGAIRRRAWGVAALRIAEEGNGQDGSVSAFDLAGKPSLSEATGVWTRIGLLSFGGPAGQIALMHRMIVEEKRWVDEERFLHALSYCMLLPGPEAQQLATYIGWLLHGWRGGLIAGLLFILPGFAVILALSAFYALFHDTGLLATVFFGIKAGVLAIVLQALIRLSNRALKSRFHIGMAIASFVCLFVFDLPFPLVVLLAGLAGYVQVLHRAWHRERWRPRLSLQPASELRFGWLASPRLRRSVLTILGWILIWQAPLLLVHGLRGPPDIVAETLSGQASVFGAIFSFFSRMAVVTFGGAYAVLAYVAQTAVQHYAWLKPGEMLDGLALAETTPGPLVLVLCFVGFMAGFRNPFGFAPLFGGFVGASLAAWATFVPSFLFIFAGAPYIERLRGHAGLSSALAAITAAIVGVMANLSIWFGLHVLFANVERLVLLSRRVGLQGGEFVDLPIAGMAWPDWSSLDVSAFLLFLLAAVLVFRQRAGVATVLAVSAAVGSLLRLAG</sequence>
<reference evidence="8 9" key="1">
    <citation type="submission" date="2019-12" db="EMBL/GenBank/DDBJ databases">
        <title>Rhizobium genotypes associated with high levels of biological nitrogen fixation by grain legumes in a temperate-maritime cropping system.</title>
        <authorList>
            <person name="Maluk M."/>
            <person name="Francesc Ferrando Molina F."/>
            <person name="Lopez Del Egido L."/>
            <person name="Lafos M."/>
            <person name="Langarica-Fuentes A."/>
            <person name="Gebre Yohannes G."/>
            <person name="Young M.W."/>
            <person name="Martin P."/>
            <person name="Gantlett R."/>
            <person name="Kenicer G."/>
            <person name="Hawes C."/>
            <person name="Begg G.S."/>
            <person name="Quilliam R.S."/>
            <person name="Squire G.R."/>
            <person name="Poole P.S."/>
            <person name="Young P.W."/>
            <person name="Iannetta P.M."/>
            <person name="James E.K."/>
        </authorList>
    </citation>
    <scope>NUCLEOTIDE SEQUENCE [LARGE SCALE GENOMIC DNA]</scope>
    <source>
        <strain evidence="8 9">JHI1118</strain>
    </source>
</reference>
<evidence type="ECO:0000256" key="6">
    <source>
        <dbReference type="ARBA" id="ARBA00023136"/>
    </source>
</evidence>
<keyword evidence="6 7" id="KW-0472">Membrane</keyword>
<dbReference type="Pfam" id="PF02417">
    <property type="entry name" value="Chromate_transp"/>
    <property type="match status" value="2"/>
</dbReference>
<organism evidence="8 9">
    <name type="scientific">Rhizobium lusitanum</name>
    <dbReference type="NCBI Taxonomy" id="293958"/>
    <lineage>
        <taxon>Bacteria</taxon>
        <taxon>Pseudomonadati</taxon>
        <taxon>Pseudomonadota</taxon>
        <taxon>Alphaproteobacteria</taxon>
        <taxon>Hyphomicrobiales</taxon>
        <taxon>Rhizobiaceae</taxon>
        <taxon>Rhizobium/Agrobacterium group</taxon>
        <taxon>Rhizobium</taxon>
    </lineage>
</organism>
<dbReference type="NCBIfam" id="TIGR00937">
    <property type="entry name" value="2A51"/>
    <property type="match status" value="1"/>
</dbReference>
<evidence type="ECO:0000256" key="3">
    <source>
        <dbReference type="ARBA" id="ARBA00022475"/>
    </source>
</evidence>
<evidence type="ECO:0000256" key="5">
    <source>
        <dbReference type="ARBA" id="ARBA00022989"/>
    </source>
</evidence>
<dbReference type="Proteomes" id="UP000483035">
    <property type="component" value="Unassembled WGS sequence"/>
</dbReference>
<keyword evidence="3" id="KW-1003">Cell membrane</keyword>
<dbReference type="EMBL" id="WUEY01000001">
    <property type="protein sequence ID" value="NEI68115.1"/>
    <property type="molecule type" value="Genomic_DNA"/>
</dbReference>
<comment type="similarity">
    <text evidence="2">Belongs to the chromate ion transporter (CHR) (TC 2.A.51) family.</text>
</comment>
<feature type="transmembrane region" description="Helical" evidence="7">
    <location>
        <begin position="284"/>
        <end position="307"/>
    </location>
</feature>
<feature type="transmembrane region" description="Helical" evidence="7">
    <location>
        <begin position="142"/>
        <end position="162"/>
    </location>
</feature>
<feature type="transmembrane region" description="Helical" evidence="7">
    <location>
        <begin position="113"/>
        <end position="136"/>
    </location>
</feature>
<feature type="transmembrane region" description="Helical" evidence="7">
    <location>
        <begin position="327"/>
        <end position="348"/>
    </location>
</feature>
<keyword evidence="4 7" id="KW-0812">Transmembrane</keyword>
<protein>
    <submittedName>
        <fullName evidence="8">Chromate efflux transporter</fullName>
    </submittedName>
</protein>
<feature type="transmembrane region" description="Helical" evidence="7">
    <location>
        <begin position="368"/>
        <end position="388"/>
    </location>
</feature>
<dbReference type="GO" id="GO:0015109">
    <property type="term" value="F:chromate transmembrane transporter activity"/>
    <property type="evidence" value="ECO:0007669"/>
    <property type="project" value="InterPro"/>
</dbReference>
<keyword evidence="5 7" id="KW-1133">Transmembrane helix</keyword>
<dbReference type="AlphaFoldDB" id="A0A6L9TX47"/>
<feature type="transmembrane region" description="Helical" evidence="7">
    <location>
        <begin position="174"/>
        <end position="189"/>
    </location>
</feature>
<proteinExistence type="inferred from homology"/>
<comment type="subcellular location">
    <subcellularLocation>
        <location evidence="1">Cell membrane</location>
        <topology evidence="1">Multi-pass membrane protein</topology>
    </subcellularLocation>
</comment>
<feature type="transmembrane region" description="Helical" evidence="7">
    <location>
        <begin position="458"/>
        <end position="477"/>
    </location>
</feature>
<dbReference type="InterPro" id="IPR003370">
    <property type="entry name" value="Chromate_transpt"/>
</dbReference>
<evidence type="ECO:0000256" key="4">
    <source>
        <dbReference type="ARBA" id="ARBA00022692"/>
    </source>
</evidence>
<dbReference type="InterPro" id="IPR014047">
    <property type="entry name" value="Chr_Tranpt_l_chain"/>
</dbReference>
<gene>
    <name evidence="8" type="primary">chrA</name>
    <name evidence="8" type="ORF">GR212_00905</name>
</gene>